<evidence type="ECO:0000256" key="2">
    <source>
        <dbReference type="ARBA" id="ARBA00022771"/>
    </source>
</evidence>
<dbReference type="GO" id="GO:0061630">
    <property type="term" value="F:ubiquitin protein ligase activity"/>
    <property type="evidence" value="ECO:0007669"/>
    <property type="project" value="TreeGrafter"/>
</dbReference>
<proteinExistence type="predicted"/>
<dbReference type="PANTHER" id="PTHR45969:SF69">
    <property type="entry name" value="FINGER DOMAIN PROTEIN, PUTATIVE (AFU_ORTHOLOGUE AFUA_3G12190)-RELATED"/>
    <property type="match status" value="1"/>
</dbReference>
<keyword evidence="6" id="KW-1185">Reference proteome</keyword>
<dbReference type="InterPro" id="IPR013083">
    <property type="entry name" value="Znf_RING/FYVE/PHD"/>
</dbReference>
<dbReference type="SMART" id="SM00184">
    <property type="entry name" value="RING"/>
    <property type="match status" value="1"/>
</dbReference>
<feature type="domain" description="RING-type" evidence="5">
    <location>
        <begin position="119"/>
        <end position="160"/>
    </location>
</feature>
<evidence type="ECO:0000256" key="1">
    <source>
        <dbReference type="ARBA" id="ARBA00022723"/>
    </source>
</evidence>
<dbReference type="InterPro" id="IPR001841">
    <property type="entry name" value="Znf_RING"/>
</dbReference>
<dbReference type="GO" id="GO:0008270">
    <property type="term" value="F:zinc ion binding"/>
    <property type="evidence" value="ECO:0007669"/>
    <property type="project" value="UniProtKB-KW"/>
</dbReference>
<organism evidence="6 7">
    <name type="scientific">Phoenix dactylifera</name>
    <name type="common">Date palm</name>
    <dbReference type="NCBI Taxonomy" id="42345"/>
    <lineage>
        <taxon>Eukaryota</taxon>
        <taxon>Viridiplantae</taxon>
        <taxon>Streptophyta</taxon>
        <taxon>Embryophyta</taxon>
        <taxon>Tracheophyta</taxon>
        <taxon>Spermatophyta</taxon>
        <taxon>Magnoliopsida</taxon>
        <taxon>Liliopsida</taxon>
        <taxon>Arecaceae</taxon>
        <taxon>Coryphoideae</taxon>
        <taxon>Phoeniceae</taxon>
        <taxon>Phoenix</taxon>
    </lineage>
</organism>
<dbReference type="SUPFAM" id="SSF57850">
    <property type="entry name" value="RING/U-box"/>
    <property type="match status" value="1"/>
</dbReference>
<evidence type="ECO:0000313" key="6">
    <source>
        <dbReference type="Proteomes" id="UP000228380"/>
    </source>
</evidence>
<name>A0A8B7CQA3_PHODC</name>
<evidence type="ECO:0000313" key="7">
    <source>
        <dbReference type="RefSeq" id="XP_008804068.2"/>
    </source>
</evidence>
<dbReference type="PANTHER" id="PTHR45969">
    <property type="entry name" value="RING ZINC FINGER PROTEIN-RELATED"/>
    <property type="match status" value="1"/>
</dbReference>
<dbReference type="RefSeq" id="XP_008804068.2">
    <property type="nucleotide sequence ID" value="XM_008805846.2"/>
</dbReference>
<reference evidence="6" key="1">
    <citation type="journal article" date="2019" name="Nat. Commun.">
        <title>Genome-wide association mapping of date palm fruit traits.</title>
        <authorList>
            <person name="Hazzouri K.M."/>
            <person name="Gros-Balthazard M."/>
            <person name="Flowers J.M."/>
            <person name="Copetti D."/>
            <person name="Lemansour A."/>
            <person name="Lebrun M."/>
            <person name="Masmoudi K."/>
            <person name="Ferrand S."/>
            <person name="Dhar M.I."/>
            <person name="Fresquez Z.A."/>
            <person name="Rosas U."/>
            <person name="Zhang J."/>
            <person name="Talag J."/>
            <person name="Lee S."/>
            <person name="Kudrna D."/>
            <person name="Powell R.F."/>
            <person name="Leitch I.J."/>
            <person name="Krueger R.R."/>
            <person name="Wing R.A."/>
            <person name="Amiri K.M.A."/>
            <person name="Purugganan M.D."/>
        </authorList>
    </citation>
    <scope>NUCLEOTIDE SEQUENCE [LARGE SCALE GENOMIC DNA]</scope>
    <source>
        <strain evidence="6">cv. Khalas</strain>
    </source>
</reference>
<gene>
    <name evidence="7" type="primary">LOC103717452</name>
</gene>
<evidence type="ECO:0000259" key="5">
    <source>
        <dbReference type="PROSITE" id="PS50089"/>
    </source>
</evidence>
<dbReference type="Pfam" id="PF13639">
    <property type="entry name" value="zf-RING_2"/>
    <property type="match status" value="1"/>
</dbReference>
<dbReference type="CDD" id="cd16454">
    <property type="entry name" value="RING-H2_PA-TM-RING"/>
    <property type="match status" value="1"/>
</dbReference>
<evidence type="ECO:0000256" key="3">
    <source>
        <dbReference type="ARBA" id="ARBA00022833"/>
    </source>
</evidence>
<dbReference type="GO" id="GO:0016567">
    <property type="term" value="P:protein ubiquitination"/>
    <property type="evidence" value="ECO:0007669"/>
    <property type="project" value="TreeGrafter"/>
</dbReference>
<keyword evidence="2 4" id="KW-0863">Zinc-finger</keyword>
<sequence>MDMVRRNYLLYLAALKLLLNHMRSFMLDHLHENYRQEGEALNQRAVEVIRYLGLVGRHALTFPHSGNHELPEWLDQRYRMVIADIDGCIAQSKFEWMLEFGFLRRVQVTAAEASSAETCSICLESFQAGSVIGIPQCGHRYHWDCITQWYDRANTCPLCRRYVLENADVRRV</sequence>
<dbReference type="OrthoDB" id="590840at2759"/>
<evidence type="ECO:0000256" key="4">
    <source>
        <dbReference type="PROSITE-ProRule" id="PRU00175"/>
    </source>
</evidence>
<dbReference type="KEGG" id="pda:103717452"/>
<dbReference type="PROSITE" id="PS50089">
    <property type="entry name" value="ZF_RING_2"/>
    <property type="match status" value="1"/>
</dbReference>
<dbReference type="AlphaFoldDB" id="A0A8B7CQA3"/>
<keyword evidence="1" id="KW-0479">Metal-binding</keyword>
<dbReference type="GeneID" id="103717452"/>
<keyword evidence="3" id="KW-0862">Zinc</keyword>
<accession>A0A8B7CQA3</accession>
<reference evidence="7" key="2">
    <citation type="submission" date="2025-08" db="UniProtKB">
        <authorList>
            <consortium name="RefSeq"/>
        </authorList>
    </citation>
    <scope>IDENTIFICATION</scope>
    <source>
        <tissue evidence="7">Young leaves</tissue>
    </source>
</reference>
<dbReference type="Gene3D" id="3.30.40.10">
    <property type="entry name" value="Zinc/RING finger domain, C3HC4 (zinc finger)"/>
    <property type="match status" value="1"/>
</dbReference>
<dbReference type="Proteomes" id="UP000228380">
    <property type="component" value="Chromosome 4"/>
</dbReference>
<protein>
    <submittedName>
        <fullName evidence="7">E3 ubiquitin-protein ligase RNF43-like</fullName>
    </submittedName>
</protein>